<reference evidence="1 2" key="1">
    <citation type="submission" date="2014-06" db="EMBL/GenBank/DDBJ databases">
        <title>Whole Genome Sequences of Three Symbiotic Endozoicomonas Bacteria.</title>
        <authorList>
            <person name="Neave M.J."/>
            <person name="Apprill A."/>
            <person name="Voolstra C.R."/>
        </authorList>
    </citation>
    <scope>NUCLEOTIDE SEQUENCE [LARGE SCALE GENOMIC DNA]</scope>
    <source>
        <strain evidence="1 2">LMG 24815</strain>
    </source>
</reference>
<sequence>MHYLTLLEARQPLCKTFTWRNGVMDKSSYPKVRYFRRHTSAAIQTIEALSLFIQKLATHSQFALVHGEPLDTFPQSEWVRRLCYADGDYPATLGNQKTGILIIDIDGLDVPYFDANREPEKAIVAALKALDKPFTHTSCHWQLTASQKPAGNRLYARLFFLLDTPLSLSDIKQWAKTQQKNSCIDPALYSPAQLIYVASPQFIGTQDWITKRNGLLKGDQDDLPSEILTKAITSHGHQRWPTYHQDVRTETRLLNSKRCVDDFIRSRRGQHWLSLIGDHEGGEGFYPIIRSLTASAARFCGMSLDKNRLKNIVRQHVWHSDSSGHSDDYLKEILTDRSLDCLIEGAVRKFSTF</sequence>
<evidence type="ECO:0000313" key="2">
    <source>
        <dbReference type="Proteomes" id="UP000028006"/>
    </source>
</evidence>
<comment type="caution">
    <text evidence="1">The sequence shown here is derived from an EMBL/GenBank/DDBJ whole genome shotgun (WGS) entry which is preliminary data.</text>
</comment>
<name>A0A081NBT3_9GAMM</name>
<accession>A0A081NBT3</accession>
<dbReference type="Proteomes" id="UP000028006">
    <property type="component" value="Unassembled WGS sequence"/>
</dbReference>
<organism evidence="1 2">
    <name type="scientific">Endozoicomonas montiporae</name>
    <dbReference type="NCBI Taxonomy" id="1027273"/>
    <lineage>
        <taxon>Bacteria</taxon>
        <taxon>Pseudomonadati</taxon>
        <taxon>Pseudomonadota</taxon>
        <taxon>Gammaproteobacteria</taxon>
        <taxon>Oceanospirillales</taxon>
        <taxon>Endozoicomonadaceae</taxon>
        <taxon>Endozoicomonas</taxon>
    </lineage>
</organism>
<evidence type="ECO:0000313" key="1">
    <source>
        <dbReference type="EMBL" id="KEQ15906.1"/>
    </source>
</evidence>
<dbReference type="AlphaFoldDB" id="A0A081NBT3"/>
<gene>
    <name evidence="1" type="ORF">GZ77_05190</name>
</gene>
<dbReference type="EMBL" id="JOKG01000001">
    <property type="protein sequence ID" value="KEQ15906.1"/>
    <property type="molecule type" value="Genomic_DNA"/>
</dbReference>
<protein>
    <submittedName>
        <fullName evidence="1">Uncharacterized protein</fullName>
    </submittedName>
</protein>
<proteinExistence type="predicted"/>
<keyword evidence="2" id="KW-1185">Reference proteome</keyword>